<proteinExistence type="predicted"/>
<dbReference type="EMBL" id="CP119311">
    <property type="protein sequence ID" value="WEK34474.1"/>
    <property type="molecule type" value="Genomic_DNA"/>
</dbReference>
<protein>
    <recommendedName>
        <fullName evidence="3">HEPN domain-containing protein</fullName>
    </recommendedName>
</protein>
<dbReference type="Gene3D" id="1.20.120.330">
    <property type="entry name" value="Nucleotidyltransferases domain 2"/>
    <property type="match status" value="1"/>
</dbReference>
<sequence length="141" mass="16528">MSTQAELDKLADEKLAAAECLAVAGHYDTAYYLAGYAIELLLKARICKILANPEFFRFESMKQEAYKPFKTHDYEQLMVLAGIWKQFEKAMKADNWLEKKWKKIKTWNEGHRYKQGKTVAEIKAFFEDIKTISIWIKKQPL</sequence>
<dbReference type="AlphaFoldDB" id="A0AAJ6BG72"/>
<gene>
    <name evidence="1" type="ORF">P0Y53_18460</name>
</gene>
<evidence type="ECO:0000313" key="2">
    <source>
        <dbReference type="Proteomes" id="UP001220610"/>
    </source>
</evidence>
<organism evidence="1 2">
    <name type="scientific">Candidatus Pseudobacter hemicellulosilyticus</name>
    <dbReference type="NCBI Taxonomy" id="3121375"/>
    <lineage>
        <taxon>Bacteria</taxon>
        <taxon>Pseudomonadati</taxon>
        <taxon>Bacteroidota</taxon>
        <taxon>Chitinophagia</taxon>
        <taxon>Chitinophagales</taxon>
        <taxon>Chitinophagaceae</taxon>
        <taxon>Pseudobacter</taxon>
    </lineage>
</organism>
<evidence type="ECO:0000313" key="1">
    <source>
        <dbReference type="EMBL" id="WEK34474.1"/>
    </source>
</evidence>
<reference evidence="1" key="1">
    <citation type="submission" date="2023-03" db="EMBL/GenBank/DDBJ databases">
        <title>Andean soil-derived lignocellulolytic bacterial consortium as a source of novel taxa and putative plastic-active enzymes.</title>
        <authorList>
            <person name="Diaz-Garcia L."/>
            <person name="Chuvochina M."/>
            <person name="Feuerriegel G."/>
            <person name="Bunk B."/>
            <person name="Sproer C."/>
            <person name="Streit W.R."/>
            <person name="Rodriguez L.M."/>
            <person name="Overmann J."/>
            <person name="Jimenez D.J."/>
        </authorList>
    </citation>
    <scope>NUCLEOTIDE SEQUENCE</scope>
    <source>
        <strain evidence="1">MAG 7</strain>
    </source>
</reference>
<evidence type="ECO:0008006" key="3">
    <source>
        <dbReference type="Google" id="ProtNLM"/>
    </source>
</evidence>
<accession>A0AAJ6BG72</accession>
<name>A0AAJ6BG72_9BACT</name>
<dbReference type="Proteomes" id="UP001220610">
    <property type="component" value="Chromosome"/>
</dbReference>